<comment type="caution">
    <text evidence="2">The sequence shown here is derived from an EMBL/GenBank/DDBJ whole genome shotgun (WGS) entry which is preliminary data.</text>
</comment>
<dbReference type="EMBL" id="JBFCZG010000004">
    <property type="protein sequence ID" value="KAL3423859.1"/>
    <property type="molecule type" value="Genomic_DNA"/>
</dbReference>
<protein>
    <submittedName>
        <fullName evidence="2">Uncharacterized protein</fullName>
    </submittedName>
</protein>
<keyword evidence="1" id="KW-1133">Transmembrane helix</keyword>
<keyword evidence="1" id="KW-0812">Transmembrane</keyword>
<dbReference type="PANTHER" id="PTHR13132:SF29">
    <property type="entry name" value="ALPHA-(1,6)-FUCOSYLTRANSFERASE"/>
    <property type="match status" value="1"/>
</dbReference>
<organism evidence="2 3">
    <name type="scientific">Phlyctema vagabunda</name>
    <dbReference type="NCBI Taxonomy" id="108571"/>
    <lineage>
        <taxon>Eukaryota</taxon>
        <taxon>Fungi</taxon>
        <taxon>Dikarya</taxon>
        <taxon>Ascomycota</taxon>
        <taxon>Pezizomycotina</taxon>
        <taxon>Leotiomycetes</taxon>
        <taxon>Helotiales</taxon>
        <taxon>Dermateaceae</taxon>
        <taxon>Phlyctema</taxon>
    </lineage>
</organism>
<keyword evidence="3" id="KW-1185">Reference proteome</keyword>
<dbReference type="Proteomes" id="UP001629113">
    <property type="component" value="Unassembled WGS sequence"/>
</dbReference>
<feature type="transmembrane region" description="Helical" evidence="1">
    <location>
        <begin position="82"/>
        <end position="103"/>
    </location>
</feature>
<accession>A0ABR4PKI5</accession>
<sequence>MPPHLDLTGTSTHANMILSARSPRMSLRRTGSYNAAEKGPLSSTSSRFSFNHLIVSPPPSPSLPALVPRHGRISPVHTPRRCLRVALWLSGVLVIVYFGFIAIKTDHSVPSVGWSLLSGEQYEMVEESELPDYPTPVVVTDKRGRAKWTVSIPPDQPFPLAPQDYAMICSQNMEVANHVRETHSHKPVSHGHFGYYYVDPNFMDVHEAEEHGLLPGPKANGKTSMVNGVEGNIIGEKKDSLIETEVCQKSLTFVMETHDAGLGKTLMMLWMAFGLAQKEERSFFIEDSRWAYGSYTNYFLPPPDPGCRPPPRHEMLPCPHHARHLVVSAATVSYTFGGAFNEEFENPKKMEVMRQRPMFEMAREGYEGLFNLAGTDAQYVESRILDLQSKTMMPPPDTGSGLVIGVHVRHGDRRPYEFQYKDSYVPLERYSDMARDFIYDTFNSSGADGGEDLMAEMKSILVVASDDPDVYDSDEFSHAYRAQEQIKLASKKTLVDPTKEKPAKNVGMRKFEDEAVGWEGGFFAPMFWSLGRPINMPTTAIETPDTQLAPSSEALRLREFVGRAYLMDLAVLGRSSDITICTISSMGCRLLAIMMGWEKAIEQKKHVNIDGDFHWRGVEWGR</sequence>
<evidence type="ECO:0000256" key="1">
    <source>
        <dbReference type="SAM" id="Phobius"/>
    </source>
</evidence>
<keyword evidence="1" id="KW-0472">Membrane</keyword>
<gene>
    <name evidence="2" type="ORF">PVAG01_05606</name>
</gene>
<evidence type="ECO:0000313" key="2">
    <source>
        <dbReference type="EMBL" id="KAL3423859.1"/>
    </source>
</evidence>
<reference evidence="2 3" key="1">
    <citation type="submission" date="2024-06" db="EMBL/GenBank/DDBJ databases">
        <title>Complete genome of Phlyctema vagabunda strain 19-DSS-EL-015.</title>
        <authorList>
            <person name="Fiorenzani C."/>
        </authorList>
    </citation>
    <scope>NUCLEOTIDE SEQUENCE [LARGE SCALE GENOMIC DNA]</scope>
    <source>
        <strain evidence="2 3">19-DSS-EL-015</strain>
    </source>
</reference>
<name>A0ABR4PKI5_9HELO</name>
<evidence type="ECO:0000313" key="3">
    <source>
        <dbReference type="Proteomes" id="UP001629113"/>
    </source>
</evidence>
<proteinExistence type="predicted"/>
<dbReference type="PANTHER" id="PTHR13132">
    <property type="entry name" value="ALPHA- 1,6 -FUCOSYLTRANSFERASE"/>
    <property type="match status" value="1"/>
</dbReference>